<dbReference type="STRING" id="698492.A0A0E9NCB6"/>
<organism evidence="2 3">
    <name type="scientific">Saitoella complicata (strain BCRC 22490 / CBS 7301 / JCM 7358 / NBRC 10748 / NRRL Y-17804)</name>
    <dbReference type="NCBI Taxonomy" id="698492"/>
    <lineage>
        <taxon>Eukaryota</taxon>
        <taxon>Fungi</taxon>
        <taxon>Dikarya</taxon>
        <taxon>Ascomycota</taxon>
        <taxon>Taphrinomycotina</taxon>
        <taxon>Taphrinomycotina incertae sedis</taxon>
        <taxon>Saitoella</taxon>
    </lineage>
</organism>
<name>A0A0E9NCB6_SAICN</name>
<proteinExistence type="predicted"/>
<reference evidence="2 3" key="1">
    <citation type="journal article" date="2011" name="J. Gen. Appl. Microbiol.">
        <title>Draft genome sequencing of the enigmatic yeast Saitoella complicata.</title>
        <authorList>
            <person name="Nishida H."/>
            <person name="Hamamoto M."/>
            <person name="Sugiyama J."/>
        </authorList>
    </citation>
    <scope>NUCLEOTIDE SEQUENCE [LARGE SCALE GENOMIC DNA]</scope>
    <source>
        <strain evidence="2 3">NRRL Y-17804</strain>
    </source>
</reference>
<dbReference type="EMBL" id="BACD03000009">
    <property type="protein sequence ID" value="GAO47438.1"/>
    <property type="molecule type" value="Genomic_DNA"/>
</dbReference>
<feature type="compositionally biased region" description="Low complexity" evidence="1">
    <location>
        <begin position="29"/>
        <end position="46"/>
    </location>
</feature>
<feature type="compositionally biased region" description="Basic residues" evidence="1">
    <location>
        <begin position="1"/>
        <end position="10"/>
    </location>
</feature>
<dbReference type="SUPFAM" id="SSF52540">
    <property type="entry name" value="P-loop containing nucleoside triphosphate hydrolases"/>
    <property type="match status" value="1"/>
</dbReference>
<keyword evidence="3" id="KW-1185">Reference proteome</keyword>
<feature type="compositionally biased region" description="Polar residues" evidence="1">
    <location>
        <begin position="146"/>
        <end position="162"/>
    </location>
</feature>
<comment type="caution">
    <text evidence="2">The sequence shown here is derived from an EMBL/GenBank/DDBJ whole genome shotgun (WGS) entry which is preliminary data.</text>
</comment>
<evidence type="ECO:0000256" key="1">
    <source>
        <dbReference type="SAM" id="MobiDB-lite"/>
    </source>
</evidence>
<evidence type="ECO:0000313" key="3">
    <source>
        <dbReference type="Proteomes" id="UP000033140"/>
    </source>
</evidence>
<dbReference type="InterPro" id="IPR027417">
    <property type="entry name" value="P-loop_NTPase"/>
</dbReference>
<dbReference type="PROSITE" id="PS50096">
    <property type="entry name" value="IQ"/>
    <property type="match status" value="1"/>
</dbReference>
<dbReference type="Gene3D" id="1.20.5.190">
    <property type="match status" value="1"/>
</dbReference>
<protein>
    <submittedName>
        <fullName evidence="2">Uncharacterized protein</fullName>
    </submittedName>
</protein>
<feature type="region of interest" description="Disordered" evidence="1">
    <location>
        <begin position="143"/>
        <end position="224"/>
    </location>
</feature>
<evidence type="ECO:0000313" key="2">
    <source>
        <dbReference type="EMBL" id="GAO47438.1"/>
    </source>
</evidence>
<feature type="compositionally biased region" description="Pro residues" evidence="1">
    <location>
        <begin position="194"/>
        <end position="212"/>
    </location>
</feature>
<reference evidence="2 3" key="3">
    <citation type="journal article" date="2015" name="Genome Announc.">
        <title>Draft Genome Sequence of the Archiascomycetous Yeast Saitoella complicata.</title>
        <authorList>
            <person name="Yamauchi K."/>
            <person name="Kondo S."/>
            <person name="Hamamoto M."/>
            <person name="Takahashi Y."/>
            <person name="Ogura Y."/>
            <person name="Hayashi T."/>
            <person name="Nishida H."/>
        </authorList>
    </citation>
    <scope>NUCLEOTIDE SEQUENCE [LARGE SCALE GENOMIC DNA]</scope>
    <source>
        <strain evidence="2 3">NRRL Y-17804</strain>
    </source>
</reference>
<sequence length="726" mass="78426">MSWLRPHKKSNSTVSASTNSSYPLQQTQSGRASSNASRSGSSSQQNPATSVLHYQDLGRFRFLQGSTSSVSTPLSMSGGYTYSSEDAETQLLRMELTGNSSINGSRKDSFASAGTAATVGTKSKSTNTMKIALKLFKARSMANLRKGSSSPKTPRQPITPNTPRADVREIGSPSYYRDSTPILIGNSPLASPRTRPPPGAVSPTPAHGPLPLSPASRMNVEKKASIRQRRATVATSTHLTIFTSSEPLPSSSTTSLPMATAPAAAAPVSMQRFLSQSSHAIGAGSVYGLHQRIPSLPPAVIPTSPMSFQESYSFMAAPPLRKLSVREQLGDPDTEPVDRSMAELSPRPVFNQDPFGMSASASMRRTASEPRHVQTNSPRSRHMPQPKPSPIVEESMGAIEMKITEAVILRERITALEDEVRALKAFATSTSTRPVNTAADRASMPFGTWARSRAASAVGGLRNLSFGHVMTLERMWEECGTVHCNGVAQNSNFDDKYTLAAIRIQNAWRGYKVRRIVREYHRQHMAASVIQGCWRRLGSSGLRLPRESTRYSHPFIRSIVPSRAVSTQLLATQHRVESSLSTIGGTSMNMSMADETTTQHLTSLYAMLATETAMRVKLEERVAALTELVSGVQRKGSESTVGLPTPKESPQRPGRESELVTEVEVVGTGKGVANGDEEEGYDDEGYNPFGDGLFNGDLVAMSGEEALQLGLHNGEVFGQLPFGMSH</sequence>
<dbReference type="CDD" id="cd23767">
    <property type="entry name" value="IQCD"/>
    <property type="match status" value="1"/>
</dbReference>
<dbReference type="InterPro" id="IPR000048">
    <property type="entry name" value="IQ_motif_EF-hand-BS"/>
</dbReference>
<feature type="compositionally biased region" description="Low complexity" evidence="1">
    <location>
        <begin position="11"/>
        <end position="21"/>
    </location>
</feature>
<feature type="region of interest" description="Disordered" evidence="1">
    <location>
        <begin position="634"/>
        <end position="658"/>
    </location>
</feature>
<dbReference type="Proteomes" id="UP000033140">
    <property type="component" value="Unassembled WGS sequence"/>
</dbReference>
<feature type="region of interest" description="Disordered" evidence="1">
    <location>
        <begin position="360"/>
        <end position="391"/>
    </location>
</feature>
<dbReference type="AlphaFoldDB" id="A0A0E9NCB6"/>
<dbReference type="Pfam" id="PF00612">
    <property type="entry name" value="IQ"/>
    <property type="match status" value="1"/>
</dbReference>
<feature type="compositionally biased region" description="Basic and acidic residues" evidence="1">
    <location>
        <begin position="649"/>
        <end position="658"/>
    </location>
</feature>
<gene>
    <name evidence="2" type="ORF">G7K_1646-t1</name>
</gene>
<reference evidence="2 3" key="2">
    <citation type="journal article" date="2014" name="J. Gen. Appl. Microbiol.">
        <title>The early diverging ascomycetous budding yeast Saitoella complicata has three histone deacetylases belonging to the Clr6, Hos2, and Rpd3 lineages.</title>
        <authorList>
            <person name="Nishida H."/>
            <person name="Matsumoto T."/>
            <person name="Kondo S."/>
            <person name="Hamamoto M."/>
            <person name="Yoshikawa H."/>
        </authorList>
    </citation>
    <scope>NUCLEOTIDE SEQUENCE [LARGE SCALE GENOMIC DNA]</scope>
    <source>
        <strain evidence="2 3">NRRL Y-17804</strain>
    </source>
</reference>
<accession>A0A0E9NCB6</accession>
<feature type="region of interest" description="Disordered" evidence="1">
    <location>
        <begin position="1"/>
        <end position="48"/>
    </location>
</feature>